<keyword evidence="3" id="KW-1185">Reference proteome</keyword>
<name>A0A0V1MG97_9BILA</name>
<feature type="compositionally biased region" description="Polar residues" evidence="1">
    <location>
        <begin position="41"/>
        <end position="53"/>
    </location>
</feature>
<feature type="compositionally biased region" description="Polar residues" evidence="1">
    <location>
        <begin position="23"/>
        <end position="33"/>
    </location>
</feature>
<protein>
    <submittedName>
        <fullName evidence="2">Uncharacterized protein</fullName>
    </submittedName>
</protein>
<sequence>MWRCFSVVGPPLPVKLANGIIPNGSTRRFSNNHSNDDIADQLTNAPKQPQQQRNNSNNNNNGNVTFHLELLDYRTAAGQLRVGGKADVHSPSQLLSAFQLTNVVVASCNNPTFSRCCVDFKNLTNNNSSSSSSLVVQKL</sequence>
<reference evidence="2 3" key="1">
    <citation type="submission" date="2015-01" db="EMBL/GenBank/DDBJ databases">
        <title>Evolution of Trichinella species and genotypes.</title>
        <authorList>
            <person name="Korhonen P.K."/>
            <person name="Edoardo P."/>
            <person name="Giuseppe L.R."/>
            <person name="Gasser R.B."/>
        </authorList>
    </citation>
    <scope>NUCLEOTIDE SEQUENCE [LARGE SCALE GENOMIC DNA]</scope>
    <source>
        <strain evidence="2">ISS1980</strain>
    </source>
</reference>
<accession>A0A0V1MG97</accession>
<organism evidence="2 3">
    <name type="scientific">Trichinella papuae</name>
    <dbReference type="NCBI Taxonomy" id="268474"/>
    <lineage>
        <taxon>Eukaryota</taxon>
        <taxon>Metazoa</taxon>
        <taxon>Ecdysozoa</taxon>
        <taxon>Nematoda</taxon>
        <taxon>Enoplea</taxon>
        <taxon>Dorylaimia</taxon>
        <taxon>Trichinellida</taxon>
        <taxon>Trichinellidae</taxon>
        <taxon>Trichinella</taxon>
    </lineage>
</organism>
<feature type="region of interest" description="Disordered" evidence="1">
    <location>
        <begin position="19"/>
        <end position="64"/>
    </location>
</feature>
<evidence type="ECO:0000313" key="3">
    <source>
        <dbReference type="Proteomes" id="UP000054843"/>
    </source>
</evidence>
<dbReference type="EMBL" id="JYDO01000111">
    <property type="protein sequence ID" value="KRZ70611.1"/>
    <property type="molecule type" value="Genomic_DNA"/>
</dbReference>
<gene>
    <name evidence="2" type="ORF">T10_7992</name>
</gene>
<dbReference type="Proteomes" id="UP000054843">
    <property type="component" value="Unassembled WGS sequence"/>
</dbReference>
<dbReference type="AlphaFoldDB" id="A0A0V1MG97"/>
<comment type="caution">
    <text evidence="2">The sequence shown here is derived from an EMBL/GenBank/DDBJ whole genome shotgun (WGS) entry which is preliminary data.</text>
</comment>
<evidence type="ECO:0000256" key="1">
    <source>
        <dbReference type="SAM" id="MobiDB-lite"/>
    </source>
</evidence>
<proteinExistence type="predicted"/>
<feature type="compositionally biased region" description="Low complexity" evidence="1">
    <location>
        <begin position="54"/>
        <end position="63"/>
    </location>
</feature>
<evidence type="ECO:0000313" key="2">
    <source>
        <dbReference type="EMBL" id="KRZ70611.1"/>
    </source>
</evidence>